<proteinExistence type="predicted"/>
<protein>
    <submittedName>
        <fullName evidence="1">Unannotated protein</fullName>
    </submittedName>
</protein>
<dbReference type="EMBL" id="CAEZWE010000025">
    <property type="protein sequence ID" value="CAB4651249.1"/>
    <property type="molecule type" value="Genomic_DNA"/>
</dbReference>
<dbReference type="AlphaFoldDB" id="A0A6J6KTF0"/>
<accession>A0A6J6KTF0</accession>
<sequence length="327" mass="34806">MSDNEVERRSRLLSAKLAALMSQQMGIDVSTYTAEPCGLGTALVSDEAVWILVDGDASRSLGPAIAWATKFAPSLHLVVDNHSGVLARRASGFATSISVWHLEDTRLLAAIAEPHRDAVTPSAAHATFISDIASAGAEPLVEWGVVVGEVRGLEICRVVDDEHTGEARIEVGIGAHDRETFALVHQERPIDESMRSVVDTVGAHRVKGAPFHPYNHLAPERFTRWSALQTPSALGFVSLTQVDPPEMRTNVKDSVPCVAVGVDDSGNTTAVVFVHGIDLDVVPFAVDAALQHSCAQVMIVSRPQDVVASHRVMAGATLAATTFSSLS</sequence>
<reference evidence="1" key="1">
    <citation type="submission" date="2020-05" db="EMBL/GenBank/DDBJ databases">
        <authorList>
            <person name="Chiriac C."/>
            <person name="Salcher M."/>
            <person name="Ghai R."/>
            <person name="Kavagutti S V."/>
        </authorList>
    </citation>
    <scope>NUCLEOTIDE SEQUENCE</scope>
</reference>
<gene>
    <name evidence="1" type="ORF">UFOPK2169_00773</name>
</gene>
<name>A0A6J6KTF0_9ZZZZ</name>
<organism evidence="1">
    <name type="scientific">freshwater metagenome</name>
    <dbReference type="NCBI Taxonomy" id="449393"/>
    <lineage>
        <taxon>unclassified sequences</taxon>
        <taxon>metagenomes</taxon>
        <taxon>ecological metagenomes</taxon>
    </lineage>
</organism>
<evidence type="ECO:0000313" key="1">
    <source>
        <dbReference type="EMBL" id="CAB4651249.1"/>
    </source>
</evidence>